<keyword evidence="7" id="KW-1185">Reference proteome</keyword>
<keyword evidence="6" id="KW-0808">Transferase</keyword>
<dbReference type="EMBL" id="LCUC01000178">
    <property type="protein sequence ID" value="KKY34916.1"/>
    <property type="molecule type" value="Genomic_DNA"/>
</dbReference>
<dbReference type="SUPFAM" id="SSF47616">
    <property type="entry name" value="GST C-terminal domain-like"/>
    <property type="match status" value="1"/>
</dbReference>
<dbReference type="Proteomes" id="UP000034680">
    <property type="component" value="Unassembled WGS sequence"/>
</dbReference>
<name>A0A0G2FLJ7_9PEZI</name>
<evidence type="ECO:0000256" key="1">
    <source>
        <dbReference type="ARBA" id="ARBA00007409"/>
    </source>
</evidence>
<dbReference type="OrthoDB" id="422574at2759"/>
<dbReference type="AlphaFoldDB" id="A0A0G2FLJ7"/>
<feature type="domain" description="GST C-terminal" evidence="5">
    <location>
        <begin position="226"/>
        <end position="351"/>
    </location>
</feature>
<dbReference type="InterPro" id="IPR010987">
    <property type="entry name" value="Glutathione-S-Trfase_C-like"/>
</dbReference>
<evidence type="ECO:0000256" key="3">
    <source>
        <dbReference type="SAM" id="MobiDB-lite"/>
    </source>
</evidence>
<dbReference type="GO" id="GO:0016740">
    <property type="term" value="F:transferase activity"/>
    <property type="evidence" value="ECO:0007669"/>
    <property type="project" value="UniProtKB-KW"/>
</dbReference>
<dbReference type="CDD" id="cd03048">
    <property type="entry name" value="GST_N_Ure2p_like"/>
    <property type="match status" value="1"/>
</dbReference>
<evidence type="ECO:0000259" key="4">
    <source>
        <dbReference type="PROSITE" id="PS50404"/>
    </source>
</evidence>
<dbReference type="PANTHER" id="PTHR44051">
    <property type="entry name" value="GLUTATHIONE S-TRANSFERASE-RELATED"/>
    <property type="match status" value="1"/>
</dbReference>
<dbReference type="InterPro" id="IPR040079">
    <property type="entry name" value="Glutathione_S-Trfase"/>
</dbReference>
<reference evidence="6 7" key="1">
    <citation type="submission" date="2015-05" db="EMBL/GenBank/DDBJ databases">
        <title>Distinctive expansion of gene families associated with plant cell wall degradation and secondary metabolism in the genomes of grapevine trunk pathogens.</title>
        <authorList>
            <person name="Lawrence D.P."/>
            <person name="Travadon R."/>
            <person name="Rolshausen P.E."/>
            <person name="Baumgartner K."/>
        </authorList>
    </citation>
    <scope>NUCLEOTIDE SEQUENCE [LARGE SCALE GENOMIC DNA]</scope>
    <source>
        <strain evidence="6">DA912</strain>
    </source>
</reference>
<proteinExistence type="inferred from homology"/>
<dbReference type="STRING" id="1214573.A0A0G2FLJ7"/>
<feature type="compositionally biased region" description="Basic and acidic residues" evidence="3">
    <location>
        <begin position="61"/>
        <end position="74"/>
    </location>
</feature>
<feature type="domain" description="GST N-terminal" evidence="4">
    <location>
        <begin position="128"/>
        <end position="219"/>
    </location>
</feature>
<protein>
    <submittedName>
        <fullName evidence="6">Putative glutathione s-transferase ii</fullName>
    </submittedName>
</protein>
<evidence type="ECO:0000313" key="7">
    <source>
        <dbReference type="Proteomes" id="UP000034680"/>
    </source>
</evidence>
<dbReference type="InterPro" id="IPR036282">
    <property type="entry name" value="Glutathione-S-Trfase_C_sf"/>
</dbReference>
<dbReference type="Pfam" id="PF00043">
    <property type="entry name" value="GST_C"/>
    <property type="match status" value="1"/>
</dbReference>
<evidence type="ECO:0000313" key="6">
    <source>
        <dbReference type="EMBL" id="KKY34916.1"/>
    </source>
</evidence>
<sequence length="391" mass="44007">MDKAEEEPGLSHEGFVKKLKENRRRMEAAERGEGCSFWATTGPGGLDMYCNPRPAPRLPVRRQDSVKVMEDERAQKRRDNKRDIGEPTEQNSGTRKPRGSRCVHTCSKPQVGPDDMADKPEPSGFIAKDGIELFTAGTPNGYKASIVLEELKEAYGDKAPKFVWQAVNIMKNTQKQEWYTKICPNGRIPAIVDHDRGDFAVFEGLPILTYLTKHYDPDDKLSFAYDSDDYSVAEQWISWQHGGVGPMQGQANHFVRFAKEKIPYAIQRYVGESERLYGILDARLKDRDFVVGPGRGKFSIADISLLGWANGAVLSGLDLEGQFPNVAAWFDRCYERPGVKRGFAIPQESPFGNKAFLQKIKDDPETRQKAEETKKLIADAKAQYGYKYASP</sequence>
<dbReference type="Gene3D" id="1.20.1050.10">
    <property type="match status" value="1"/>
</dbReference>
<feature type="region of interest" description="Disordered" evidence="3">
    <location>
        <begin position="49"/>
        <end position="123"/>
    </location>
</feature>
<dbReference type="Gene3D" id="3.40.30.10">
    <property type="entry name" value="Glutaredoxin"/>
    <property type="match status" value="1"/>
</dbReference>
<dbReference type="SFLD" id="SFLDG00358">
    <property type="entry name" value="Main_(cytGST)"/>
    <property type="match status" value="1"/>
</dbReference>
<dbReference type="SFLD" id="SFLDG01151">
    <property type="entry name" value="Main.2:_Nu-like"/>
    <property type="match status" value="1"/>
</dbReference>
<dbReference type="PANTHER" id="PTHR44051:SF6">
    <property type="entry name" value="GLUTATHIONE S-TRANSFERASE II"/>
    <property type="match status" value="1"/>
</dbReference>
<dbReference type="InterPro" id="IPR004045">
    <property type="entry name" value="Glutathione_S-Trfase_N"/>
</dbReference>
<dbReference type="SUPFAM" id="SSF52833">
    <property type="entry name" value="Thioredoxin-like"/>
    <property type="match status" value="1"/>
</dbReference>
<dbReference type="Pfam" id="PF02798">
    <property type="entry name" value="GST_N"/>
    <property type="match status" value="1"/>
</dbReference>
<dbReference type="InterPro" id="IPR004046">
    <property type="entry name" value="GST_C"/>
</dbReference>
<comment type="caution">
    <text evidence="6">The sequence shown here is derived from an EMBL/GenBank/DDBJ whole genome shotgun (WGS) entry which is preliminary data.</text>
</comment>
<dbReference type="SFLD" id="SFLDS00019">
    <property type="entry name" value="Glutathione_Transferase_(cytos"/>
    <property type="match status" value="1"/>
</dbReference>
<dbReference type="PROSITE" id="PS50404">
    <property type="entry name" value="GST_NTER"/>
    <property type="match status" value="1"/>
</dbReference>
<reference evidence="6 7" key="2">
    <citation type="submission" date="2015-05" db="EMBL/GenBank/DDBJ databases">
        <authorList>
            <person name="Morales-Cruz A."/>
            <person name="Amrine K.C."/>
            <person name="Cantu D."/>
        </authorList>
    </citation>
    <scope>NUCLEOTIDE SEQUENCE [LARGE SCALE GENOMIC DNA]</scope>
    <source>
        <strain evidence="6">DA912</strain>
    </source>
</reference>
<dbReference type="PROSITE" id="PS50405">
    <property type="entry name" value="GST_CTER"/>
    <property type="match status" value="1"/>
</dbReference>
<evidence type="ECO:0000256" key="2">
    <source>
        <dbReference type="RuleBase" id="RU003494"/>
    </source>
</evidence>
<evidence type="ECO:0000259" key="5">
    <source>
        <dbReference type="PROSITE" id="PS50405"/>
    </source>
</evidence>
<comment type="similarity">
    <text evidence="1 2">Belongs to the GST superfamily.</text>
</comment>
<gene>
    <name evidence="6" type="ORF">UCDDA912_g05091</name>
</gene>
<accession>A0A0G2FLJ7</accession>
<organism evidence="6 7">
    <name type="scientific">Diaporthe ampelina</name>
    <dbReference type="NCBI Taxonomy" id="1214573"/>
    <lineage>
        <taxon>Eukaryota</taxon>
        <taxon>Fungi</taxon>
        <taxon>Dikarya</taxon>
        <taxon>Ascomycota</taxon>
        <taxon>Pezizomycotina</taxon>
        <taxon>Sordariomycetes</taxon>
        <taxon>Sordariomycetidae</taxon>
        <taxon>Diaporthales</taxon>
        <taxon>Diaporthaceae</taxon>
        <taxon>Diaporthe</taxon>
    </lineage>
</organism>
<dbReference type="InterPro" id="IPR036249">
    <property type="entry name" value="Thioredoxin-like_sf"/>
</dbReference>